<evidence type="ECO:0000256" key="5">
    <source>
        <dbReference type="ARBA" id="ARBA00022989"/>
    </source>
</evidence>
<dbReference type="NCBIfam" id="TIGR01185">
    <property type="entry name" value="devC"/>
    <property type="match status" value="1"/>
</dbReference>
<dbReference type="GO" id="GO:0005886">
    <property type="term" value="C:plasma membrane"/>
    <property type="evidence" value="ECO:0007669"/>
    <property type="project" value="UniProtKB-SubCell"/>
</dbReference>
<evidence type="ECO:0000256" key="3">
    <source>
        <dbReference type="ARBA" id="ARBA00022475"/>
    </source>
</evidence>
<accession>A0A285TJK2</accession>
<evidence type="ECO:0000256" key="1">
    <source>
        <dbReference type="ARBA" id="ARBA00004651"/>
    </source>
</evidence>
<organism evidence="9 10">
    <name type="scientific">Stappia indica</name>
    <dbReference type="NCBI Taxonomy" id="538381"/>
    <lineage>
        <taxon>Bacteria</taxon>
        <taxon>Pseudomonadati</taxon>
        <taxon>Pseudomonadota</taxon>
        <taxon>Alphaproteobacteria</taxon>
        <taxon>Hyphomicrobiales</taxon>
        <taxon>Stappiaceae</taxon>
        <taxon>Stappia</taxon>
    </lineage>
</organism>
<feature type="domain" description="ABC3 transporter permease C-terminal" evidence="8">
    <location>
        <begin position="279"/>
        <end position="391"/>
    </location>
</feature>
<dbReference type="PANTHER" id="PTHR43738">
    <property type="entry name" value="ABC TRANSPORTER, MEMBRANE PROTEIN"/>
    <property type="match status" value="1"/>
</dbReference>
<evidence type="ECO:0000259" key="8">
    <source>
        <dbReference type="Pfam" id="PF02687"/>
    </source>
</evidence>
<dbReference type="EMBL" id="OBML01000012">
    <property type="protein sequence ID" value="SOC22338.1"/>
    <property type="molecule type" value="Genomic_DNA"/>
</dbReference>
<evidence type="ECO:0000256" key="4">
    <source>
        <dbReference type="ARBA" id="ARBA00022692"/>
    </source>
</evidence>
<evidence type="ECO:0000256" key="7">
    <source>
        <dbReference type="SAM" id="Phobius"/>
    </source>
</evidence>
<dbReference type="InterPro" id="IPR051125">
    <property type="entry name" value="ABC-4/HrtB_transporter"/>
</dbReference>
<dbReference type="AlphaFoldDB" id="A0A285TJK2"/>
<evidence type="ECO:0000313" key="9">
    <source>
        <dbReference type="EMBL" id="SOC22338.1"/>
    </source>
</evidence>
<protein>
    <submittedName>
        <fullName evidence="9">Putative ABC transport system permease protein</fullName>
    </submittedName>
</protein>
<gene>
    <name evidence="9" type="ORF">SAMN05421512_11248</name>
</gene>
<sequence length="395" mass="41899">MTGPLTPMLTALLGRLPIGWLQLVHNKGRLAAALSGVAFANVLIFMQLGFLGALVESIRLPYTVLNGDILVSASDANTLFDGSPLPRNRLYQALGVEGVASATGFYYGRIDWKQPDGTIRTMDLFGVDPTGAPFRDPLLAAQVESLALPDTALMDSLTRNVPAGLYAGIAAGEPYRFETRGRELTVTGTFEIGGGFSADGYLVVSDQTFLRLFPARLPGAPNYVLVRLAPGAERGAVLAGLRAALPASDSAVWTLDEAAARDQRFQTTQKPVGVVFGFGVVIGVLVGVIIVYQVLSTDVADHIREYATFKAMGYPQRFFLGIVFEEAFILALFGFVPGVLVALGLYAAVAAGTGLPIFMPAARPVLVFLGTLVMCALSGAIATRRLARANPAELF</sequence>
<dbReference type="Pfam" id="PF02687">
    <property type="entry name" value="FtsX"/>
    <property type="match status" value="1"/>
</dbReference>
<feature type="transmembrane region" description="Helical" evidence="7">
    <location>
        <begin position="365"/>
        <end position="383"/>
    </location>
</feature>
<evidence type="ECO:0000256" key="2">
    <source>
        <dbReference type="ARBA" id="ARBA00022448"/>
    </source>
</evidence>
<keyword evidence="4 7" id="KW-0812">Transmembrane</keyword>
<keyword evidence="10" id="KW-1185">Reference proteome</keyword>
<feature type="transmembrane region" description="Helical" evidence="7">
    <location>
        <begin position="30"/>
        <end position="55"/>
    </location>
</feature>
<keyword evidence="3" id="KW-1003">Cell membrane</keyword>
<dbReference type="Proteomes" id="UP000219331">
    <property type="component" value="Unassembled WGS sequence"/>
</dbReference>
<evidence type="ECO:0000313" key="10">
    <source>
        <dbReference type="Proteomes" id="UP000219331"/>
    </source>
</evidence>
<feature type="transmembrane region" description="Helical" evidence="7">
    <location>
        <begin position="271"/>
        <end position="294"/>
    </location>
</feature>
<proteinExistence type="predicted"/>
<dbReference type="PANTHER" id="PTHR43738:SF1">
    <property type="entry name" value="HEMIN TRANSPORT SYSTEM PERMEASE PROTEIN HRTB-RELATED"/>
    <property type="match status" value="1"/>
</dbReference>
<dbReference type="InterPro" id="IPR005891">
    <property type="entry name" value="DevC"/>
</dbReference>
<evidence type="ECO:0000256" key="6">
    <source>
        <dbReference type="ARBA" id="ARBA00023136"/>
    </source>
</evidence>
<keyword evidence="2" id="KW-0813">Transport</keyword>
<name>A0A285TJK2_9HYPH</name>
<dbReference type="InterPro" id="IPR003838">
    <property type="entry name" value="ABC3_permease_C"/>
</dbReference>
<keyword evidence="5 7" id="KW-1133">Transmembrane helix</keyword>
<dbReference type="STRING" id="538381.GCA_001696535_00880"/>
<comment type="subcellular location">
    <subcellularLocation>
        <location evidence="1">Cell membrane</location>
        <topology evidence="1">Multi-pass membrane protein</topology>
    </subcellularLocation>
</comment>
<keyword evidence="6 7" id="KW-0472">Membrane</keyword>
<dbReference type="PIRSF" id="PIRSF031773">
    <property type="entry name" value="DevC"/>
    <property type="match status" value="1"/>
</dbReference>
<reference evidence="9 10" key="1">
    <citation type="submission" date="2017-08" db="EMBL/GenBank/DDBJ databases">
        <authorList>
            <person name="de Groot N.N."/>
        </authorList>
    </citation>
    <scope>NUCLEOTIDE SEQUENCE [LARGE SCALE GENOMIC DNA]</scope>
    <source>
        <strain evidence="9 10">USBA 352</strain>
    </source>
</reference>
<dbReference type="RefSeq" id="WP_208980415.1">
    <property type="nucleotide sequence ID" value="NZ_OBML01000012.1"/>
</dbReference>